<keyword evidence="2" id="KW-1003">Cell membrane</keyword>
<sequence length="385" mass="41012">MVRRAAGLGRFPGLRRAVPAQGVAAAPDPVRRRPGALRHRLERRGGGRRGGGTCPAADARPVPARRHPTVTPHPAEHATTAASVNGWLVLLGAVGASGYLIGLFQPRRRNRRWPATRTACALAGCGAVASAAVVPSHPFTGHVAGHLLLTMLAPLLLALSAPVLLALRTLPPAPRRAVTAVLRSRTVRTVTRPAVLAPLVVILQVGGLFAFYLTPLFALAHQHPMLGALVHLHMFLAGYLFSWYLVGRDPRPHRPSTVLALGVLVIVAVSHDVLAKLLYARQLPTTAGDPDQIRAGAQLLYYGGTAIETVIAVLVMADWYRRGARRRPRGQDLPEATVVVRAGSRAAPDTSPAITMSTSTARRPLSRPKCSPRKPMSGGPTRNAR</sequence>
<dbReference type="Pfam" id="PF09678">
    <property type="entry name" value="Caa3_CtaG"/>
    <property type="match status" value="1"/>
</dbReference>
<keyword evidence="5 7" id="KW-0472">Membrane</keyword>
<feature type="compositionally biased region" description="Polar residues" evidence="6">
    <location>
        <begin position="352"/>
        <end position="361"/>
    </location>
</feature>
<dbReference type="Proteomes" id="UP000306985">
    <property type="component" value="Unassembled WGS sequence"/>
</dbReference>
<evidence type="ECO:0000256" key="4">
    <source>
        <dbReference type="ARBA" id="ARBA00022989"/>
    </source>
</evidence>
<feature type="transmembrane region" description="Helical" evidence="7">
    <location>
        <begin position="84"/>
        <end position="104"/>
    </location>
</feature>
<dbReference type="InterPro" id="IPR019108">
    <property type="entry name" value="Caa3_assmbl_CtaG-rel"/>
</dbReference>
<keyword evidence="9" id="KW-1185">Reference proteome</keyword>
<proteinExistence type="predicted"/>
<protein>
    <submittedName>
        <fullName evidence="8">Cytochrome c oxidase assembly protein</fullName>
    </submittedName>
</protein>
<feature type="region of interest" description="Disordered" evidence="6">
    <location>
        <begin position="20"/>
        <end position="74"/>
    </location>
</feature>
<gene>
    <name evidence="8" type="ORF">FDO65_08125</name>
</gene>
<evidence type="ECO:0000256" key="2">
    <source>
        <dbReference type="ARBA" id="ARBA00022475"/>
    </source>
</evidence>
<dbReference type="GO" id="GO:0005886">
    <property type="term" value="C:plasma membrane"/>
    <property type="evidence" value="ECO:0007669"/>
    <property type="project" value="UniProtKB-SubCell"/>
</dbReference>
<reference evidence="8 9" key="1">
    <citation type="submission" date="2019-05" db="EMBL/GenBank/DDBJ databases">
        <title>Nakamurella sp. N5BH11, whole genome shotgun sequence.</title>
        <authorList>
            <person name="Tuo L."/>
        </authorList>
    </citation>
    <scope>NUCLEOTIDE SEQUENCE [LARGE SCALE GENOMIC DNA]</scope>
    <source>
        <strain evidence="8 9">N5BH11</strain>
    </source>
</reference>
<feature type="transmembrane region" description="Helical" evidence="7">
    <location>
        <begin position="146"/>
        <end position="167"/>
    </location>
</feature>
<evidence type="ECO:0000256" key="3">
    <source>
        <dbReference type="ARBA" id="ARBA00022692"/>
    </source>
</evidence>
<evidence type="ECO:0000256" key="5">
    <source>
        <dbReference type="ARBA" id="ARBA00023136"/>
    </source>
</evidence>
<evidence type="ECO:0000313" key="9">
    <source>
        <dbReference type="Proteomes" id="UP000306985"/>
    </source>
</evidence>
<keyword evidence="4 7" id="KW-1133">Transmembrane helix</keyword>
<evidence type="ECO:0000256" key="1">
    <source>
        <dbReference type="ARBA" id="ARBA00004651"/>
    </source>
</evidence>
<dbReference type="AlphaFoldDB" id="A0A4U6QN72"/>
<dbReference type="OrthoDB" id="5024156at2"/>
<evidence type="ECO:0000256" key="7">
    <source>
        <dbReference type="SAM" id="Phobius"/>
    </source>
</evidence>
<feature type="transmembrane region" description="Helical" evidence="7">
    <location>
        <begin position="116"/>
        <end position="134"/>
    </location>
</feature>
<evidence type="ECO:0000256" key="6">
    <source>
        <dbReference type="SAM" id="MobiDB-lite"/>
    </source>
</evidence>
<comment type="caution">
    <text evidence="8">The sequence shown here is derived from an EMBL/GenBank/DDBJ whole genome shotgun (WGS) entry which is preliminary data.</text>
</comment>
<feature type="compositionally biased region" description="Basic residues" evidence="6">
    <location>
        <begin position="32"/>
        <end position="42"/>
    </location>
</feature>
<dbReference type="EMBL" id="SZZH01000001">
    <property type="protein sequence ID" value="TKV61526.1"/>
    <property type="molecule type" value="Genomic_DNA"/>
</dbReference>
<keyword evidence="3 7" id="KW-0812">Transmembrane</keyword>
<accession>A0A4U6QN72</accession>
<feature type="transmembrane region" description="Helical" evidence="7">
    <location>
        <begin position="225"/>
        <end position="246"/>
    </location>
</feature>
<feature type="transmembrane region" description="Helical" evidence="7">
    <location>
        <begin position="258"/>
        <end position="279"/>
    </location>
</feature>
<feature type="transmembrane region" description="Helical" evidence="7">
    <location>
        <begin position="193"/>
        <end position="213"/>
    </location>
</feature>
<feature type="transmembrane region" description="Helical" evidence="7">
    <location>
        <begin position="299"/>
        <end position="320"/>
    </location>
</feature>
<name>A0A4U6QN72_9ACTN</name>
<comment type="subcellular location">
    <subcellularLocation>
        <location evidence="1">Cell membrane</location>
        <topology evidence="1">Multi-pass membrane protein</topology>
    </subcellularLocation>
</comment>
<evidence type="ECO:0000313" key="8">
    <source>
        <dbReference type="EMBL" id="TKV61526.1"/>
    </source>
</evidence>
<organism evidence="8 9">
    <name type="scientific">Nakamurella flava</name>
    <dbReference type="NCBI Taxonomy" id="2576308"/>
    <lineage>
        <taxon>Bacteria</taxon>
        <taxon>Bacillati</taxon>
        <taxon>Actinomycetota</taxon>
        <taxon>Actinomycetes</taxon>
        <taxon>Nakamurellales</taxon>
        <taxon>Nakamurellaceae</taxon>
        <taxon>Nakamurella</taxon>
    </lineage>
</organism>
<feature type="region of interest" description="Disordered" evidence="6">
    <location>
        <begin position="341"/>
        <end position="385"/>
    </location>
</feature>